<dbReference type="PROSITE" id="PS50405">
    <property type="entry name" value="GST_CTER"/>
    <property type="match status" value="1"/>
</dbReference>
<sequence>MKLYELAMTPSARRVNIFLKELGINEQEIGLERVSLNLRGGDNLNDEFKAISVNGRIPVLELDDGQSLCESVAICRYFDEITTSSHSLFGDTALEKAQVEMWQRICELQGLFVAFQAFRNITKIYEDRERCVEAWGQESRQRVIEFLPTLEKQLSEQPFIAGQQFSIADITAYVMMSFIKHLEITPNDDQPHLTAWLAKMEQRPSIIAVNG</sequence>
<reference evidence="3 4" key="1">
    <citation type="submission" date="2017-06" db="EMBL/GenBank/DDBJ databases">
        <title>Complete genome sequence of Shewanella marisflavi EP1 associated with anaerobic 2,4-dinitrotoluene reduction and salt tolerance.</title>
        <authorList>
            <person name="Huang J."/>
        </authorList>
    </citation>
    <scope>NUCLEOTIDE SEQUENCE [LARGE SCALE GENOMIC DNA]</scope>
    <source>
        <strain evidence="3 4">EP1</strain>
    </source>
</reference>
<name>A0AAC9TXM8_9GAMM</name>
<gene>
    <name evidence="3" type="ORF">CFF01_05745</name>
</gene>
<dbReference type="Proteomes" id="UP000198233">
    <property type="component" value="Chromosome"/>
</dbReference>
<protein>
    <submittedName>
        <fullName evidence="3">Glutathione S-transferase</fullName>
    </submittedName>
</protein>
<dbReference type="InterPro" id="IPR010987">
    <property type="entry name" value="Glutathione-S-Trfase_C-like"/>
</dbReference>
<dbReference type="InterPro" id="IPR004045">
    <property type="entry name" value="Glutathione_S-Trfase_N"/>
</dbReference>
<dbReference type="InterPro" id="IPR004046">
    <property type="entry name" value="GST_C"/>
</dbReference>
<accession>A0AAC9TXM8</accession>
<dbReference type="SUPFAM" id="SSF52833">
    <property type="entry name" value="Thioredoxin-like"/>
    <property type="match status" value="1"/>
</dbReference>
<dbReference type="CDD" id="cd03182">
    <property type="entry name" value="GST_C_GTT2_like"/>
    <property type="match status" value="1"/>
</dbReference>
<evidence type="ECO:0000259" key="2">
    <source>
        <dbReference type="PROSITE" id="PS50405"/>
    </source>
</evidence>
<organism evidence="3 4">
    <name type="scientific">Shewanella marisflavi</name>
    <dbReference type="NCBI Taxonomy" id="260364"/>
    <lineage>
        <taxon>Bacteria</taxon>
        <taxon>Pseudomonadati</taxon>
        <taxon>Pseudomonadota</taxon>
        <taxon>Gammaproteobacteria</taxon>
        <taxon>Alteromonadales</taxon>
        <taxon>Shewanellaceae</taxon>
        <taxon>Shewanella</taxon>
    </lineage>
</organism>
<dbReference type="SUPFAM" id="SSF47616">
    <property type="entry name" value="GST C-terminal domain-like"/>
    <property type="match status" value="1"/>
</dbReference>
<dbReference type="InterPro" id="IPR034346">
    <property type="entry name" value="Gtt2-like_C"/>
</dbReference>
<feature type="domain" description="GST N-terminal" evidence="1">
    <location>
        <begin position="1"/>
        <end position="86"/>
    </location>
</feature>
<dbReference type="InterPro" id="IPR034345">
    <property type="entry name" value="Gtt2-like_N"/>
</dbReference>
<dbReference type="Pfam" id="PF13409">
    <property type="entry name" value="GST_N_2"/>
    <property type="match status" value="1"/>
</dbReference>
<dbReference type="SFLD" id="SFLDS00019">
    <property type="entry name" value="Glutathione_Transferase_(cytos"/>
    <property type="match status" value="1"/>
</dbReference>
<dbReference type="EMBL" id="CP022272">
    <property type="protein sequence ID" value="ASJ96125.1"/>
    <property type="molecule type" value="Genomic_DNA"/>
</dbReference>
<dbReference type="PROSITE" id="PS50404">
    <property type="entry name" value="GST_NTER"/>
    <property type="match status" value="1"/>
</dbReference>
<dbReference type="PANTHER" id="PTHR44051:SF8">
    <property type="entry name" value="GLUTATHIONE S-TRANSFERASE GSTA"/>
    <property type="match status" value="1"/>
</dbReference>
<proteinExistence type="predicted"/>
<dbReference type="RefSeq" id="WP_088904161.1">
    <property type="nucleotide sequence ID" value="NZ_CP022272.1"/>
</dbReference>
<feature type="domain" description="GST C-terminal" evidence="2">
    <location>
        <begin position="92"/>
        <end position="211"/>
    </location>
</feature>
<dbReference type="Gene3D" id="3.40.30.10">
    <property type="entry name" value="Glutaredoxin"/>
    <property type="match status" value="1"/>
</dbReference>
<dbReference type="SFLD" id="SFLDG00358">
    <property type="entry name" value="Main_(cytGST)"/>
    <property type="match status" value="1"/>
</dbReference>
<evidence type="ECO:0000259" key="1">
    <source>
        <dbReference type="PROSITE" id="PS50404"/>
    </source>
</evidence>
<evidence type="ECO:0000313" key="4">
    <source>
        <dbReference type="Proteomes" id="UP000198233"/>
    </source>
</evidence>
<dbReference type="Pfam" id="PF00043">
    <property type="entry name" value="GST_C"/>
    <property type="match status" value="1"/>
</dbReference>
<dbReference type="Gene3D" id="1.20.1050.10">
    <property type="match status" value="1"/>
</dbReference>
<dbReference type="AlphaFoldDB" id="A0AAC9TXM8"/>
<dbReference type="KEGG" id="smav:CFF01_05745"/>
<dbReference type="InterPro" id="IPR036249">
    <property type="entry name" value="Thioredoxin-like_sf"/>
</dbReference>
<dbReference type="InterPro" id="IPR036282">
    <property type="entry name" value="Glutathione-S-Trfase_C_sf"/>
</dbReference>
<dbReference type="PANTHER" id="PTHR44051">
    <property type="entry name" value="GLUTATHIONE S-TRANSFERASE-RELATED"/>
    <property type="match status" value="1"/>
</dbReference>
<dbReference type="CDD" id="cd03051">
    <property type="entry name" value="GST_N_GTT2_like"/>
    <property type="match status" value="1"/>
</dbReference>
<evidence type="ECO:0000313" key="3">
    <source>
        <dbReference type="EMBL" id="ASJ96125.1"/>
    </source>
</evidence>
<dbReference type="InterPro" id="IPR040079">
    <property type="entry name" value="Glutathione_S-Trfase"/>
</dbReference>